<keyword evidence="2" id="KW-1185">Reference proteome</keyword>
<organism evidence="1 2">
    <name type="scientific">Cryptosporidium andersoni</name>
    <dbReference type="NCBI Taxonomy" id="117008"/>
    <lineage>
        <taxon>Eukaryota</taxon>
        <taxon>Sar</taxon>
        <taxon>Alveolata</taxon>
        <taxon>Apicomplexa</taxon>
        <taxon>Conoidasida</taxon>
        <taxon>Coccidia</taxon>
        <taxon>Eucoccidiorida</taxon>
        <taxon>Eimeriorina</taxon>
        <taxon>Cryptosporidiidae</taxon>
        <taxon>Cryptosporidium</taxon>
    </lineage>
</organism>
<dbReference type="OrthoDB" id="10319474at2759"/>
<dbReference type="AlphaFoldDB" id="A0A1J4MAV2"/>
<dbReference type="Proteomes" id="UP000186804">
    <property type="component" value="Unassembled WGS sequence"/>
</dbReference>
<dbReference type="VEuPathDB" id="CryptoDB:cand_025170"/>
<dbReference type="EMBL" id="LRBS01000123">
    <property type="protein sequence ID" value="OII71358.1"/>
    <property type="molecule type" value="Genomic_DNA"/>
</dbReference>
<protein>
    <submittedName>
        <fullName evidence="1">Uncharacterized protein</fullName>
    </submittedName>
</protein>
<dbReference type="RefSeq" id="XP_067066609.1">
    <property type="nucleotide sequence ID" value="XM_067212747.1"/>
</dbReference>
<accession>A0A1J4MAV2</accession>
<comment type="caution">
    <text evidence="1">The sequence shown here is derived from an EMBL/GenBank/DDBJ whole genome shotgun (WGS) entry which is preliminary data.</text>
</comment>
<gene>
    <name evidence="1" type="ORF">cand_025170</name>
</gene>
<sequence length="133" mass="15036">MIEIYIPKKRSKELNNEPVLSAISEVNLENTNDLSKLVEVKDEILDFIAKLGKANSLMKAEYQNDPDIQQAIEDNEELINKKKELIKSIDIKISELGGYCLQSDLKINNNISSPVLESNNKVNLVDIDNGFFL</sequence>
<evidence type="ECO:0000313" key="1">
    <source>
        <dbReference type="EMBL" id="OII71358.1"/>
    </source>
</evidence>
<name>A0A1J4MAV2_9CRYT</name>
<evidence type="ECO:0000313" key="2">
    <source>
        <dbReference type="Proteomes" id="UP000186804"/>
    </source>
</evidence>
<reference evidence="1 2" key="1">
    <citation type="submission" date="2016-10" db="EMBL/GenBank/DDBJ databases">
        <title>Reductive evolution of mitochondrial metabolism and differential evolution of invasion-related proteins in Cryptosporidium.</title>
        <authorList>
            <person name="Liu S."/>
            <person name="Roellig D.M."/>
            <person name="Guo Y."/>
            <person name="Li N."/>
            <person name="Frace M.A."/>
            <person name="Tang K."/>
            <person name="Zhang L."/>
            <person name="Feng Y."/>
            <person name="Xiao L."/>
        </authorList>
    </citation>
    <scope>NUCLEOTIDE SEQUENCE [LARGE SCALE GENOMIC DNA]</scope>
    <source>
        <strain evidence="1">30847</strain>
    </source>
</reference>
<dbReference type="GeneID" id="92366701"/>
<proteinExistence type="predicted"/>